<organism evidence="2 3">
    <name type="scientific">Salinimicrobium flavum</name>
    <dbReference type="NCBI Taxonomy" id="1737065"/>
    <lineage>
        <taxon>Bacteria</taxon>
        <taxon>Pseudomonadati</taxon>
        <taxon>Bacteroidota</taxon>
        <taxon>Flavobacteriia</taxon>
        <taxon>Flavobacteriales</taxon>
        <taxon>Flavobacteriaceae</taxon>
        <taxon>Salinimicrobium</taxon>
    </lineage>
</organism>
<comment type="caution">
    <text evidence="2">The sequence shown here is derived from an EMBL/GenBank/DDBJ whole genome shotgun (WGS) entry which is preliminary data.</text>
</comment>
<feature type="transmembrane region" description="Helical" evidence="1">
    <location>
        <begin position="20"/>
        <end position="40"/>
    </location>
</feature>
<evidence type="ECO:0000256" key="1">
    <source>
        <dbReference type="SAM" id="Phobius"/>
    </source>
</evidence>
<keyword evidence="1" id="KW-0812">Transmembrane</keyword>
<accession>A0ABW5IVD7</accession>
<gene>
    <name evidence="2" type="ORF">ACFSTG_03080</name>
</gene>
<keyword evidence="1" id="KW-0472">Membrane</keyword>
<reference evidence="3" key="1">
    <citation type="journal article" date="2019" name="Int. J. Syst. Evol. Microbiol.">
        <title>The Global Catalogue of Microorganisms (GCM) 10K type strain sequencing project: providing services to taxonomists for standard genome sequencing and annotation.</title>
        <authorList>
            <consortium name="The Broad Institute Genomics Platform"/>
            <consortium name="The Broad Institute Genome Sequencing Center for Infectious Disease"/>
            <person name="Wu L."/>
            <person name="Ma J."/>
        </authorList>
    </citation>
    <scope>NUCLEOTIDE SEQUENCE [LARGE SCALE GENOMIC DNA]</scope>
    <source>
        <strain evidence="3">KCTC 42585</strain>
    </source>
</reference>
<sequence length="104" mass="12854">MKLKELLSNKWFRIASNKYILVTVAFVFWMFFLDSNSWFIHHELDSEIDDLEKNKQYYLHEIAKDRAIMENLNDSLELEKFARSEYFMKRENEEIFIIEFQEEE</sequence>
<proteinExistence type="predicted"/>
<dbReference type="RefSeq" id="WP_380748334.1">
    <property type="nucleotide sequence ID" value="NZ_JBHULT010000005.1"/>
</dbReference>
<name>A0ABW5IVD7_9FLAO</name>
<dbReference type="Proteomes" id="UP001597468">
    <property type="component" value="Unassembled WGS sequence"/>
</dbReference>
<keyword evidence="3" id="KW-1185">Reference proteome</keyword>
<evidence type="ECO:0000313" key="3">
    <source>
        <dbReference type="Proteomes" id="UP001597468"/>
    </source>
</evidence>
<keyword evidence="1" id="KW-1133">Transmembrane helix</keyword>
<dbReference type="EMBL" id="JBHULT010000005">
    <property type="protein sequence ID" value="MFD2516867.1"/>
    <property type="molecule type" value="Genomic_DNA"/>
</dbReference>
<protein>
    <submittedName>
        <fullName evidence="2">Septum formation initiator family protein</fullName>
    </submittedName>
</protein>
<evidence type="ECO:0000313" key="2">
    <source>
        <dbReference type="EMBL" id="MFD2516867.1"/>
    </source>
</evidence>